<gene>
    <name evidence="4" type="ORF">GCM10022223_16460</name>
</gene>
<dbReference type="Gene3D" id="3.30.450.40">
    <property type="match status" value="1"/>
</dbReference>
<name>A0ABP6ZAL1_9ACTN</name>
<dbReference type="Pfam" id="PF03861">
    <property type="entry name" value="ANTAR"/>
    <property type="match status" value="1"/>
</dbReference>
<feature type="domain" description="ANTAR" evidence="3">
    <location>
        <begin position="172"/>
        <end position="233"/>
    </location>
</feature>
<dbReference type="SMART" id="SM01012">
    <property type="entry name" value="ANTAR"/>
    <property type="match status" value="1"/>
</dbReference>
<dbReference type="InterPro" id="IPR029016">
    <property type="entry name" value="GAF-like_dom_sf"/>
</dbReference>
<dbReference type="InterPro" id="IPR036388">
    <property type="entry name" value="WH-like_DNA-bd_sf"/>
</dbReference>
<dbReference type="Gene3D" id="1.10.10.10">
    <property type="entry name" value="Winged helix-like DNA-binding domain superfamily/Winged helix DNA-binding domain"/>
    <property type="match status" value="1"/>
</dbReference>
<dbReference type="EMBL" id="BAAAZO010000002">
    <property type="protein sequence ID" value="GAA3601466.1"/>
    <property type="molecule type" value="Genomic_DNA"/>
</dbReference>
<dbReference type="Pfam" id="PF13185">
    <property type="entry name" value="GAF_2"/>
    <property type="match status" value="1"/>
</dbReference>
<evidence type="ECO:0000256" key="1">
    <source>
        <dbReference type="ARBA" id="ARBA00023015"/>
    </source>
</evidence>
<proteinExistence type="predicted"/>
<dbReference type="InterPro" id="IPR005561">
    <property type="entry name" value="ANTAR"/>
</dbReference>
<evidence type="ECO:0000256" key="2">
    <source>
        <dbReference type="ARBA" id="ARBA00023163"/>
    </source>
</evidence>
<evidence type="ECO:0000259" key="3">
    <source>
        <dbReference type="PROSITE" id="PS50921"/>
    </source>
</evidence>
<dbReference type="PIRSF" id="PIRSF036625">
    <property type="entry name" value="GAF_ANTAR"/>
    <property type="match status" value="1"/>
</dbReference>
<dbReference type="InterPro" id="IPR003018">
    <property type="entry name" value="GAF"/>
</dbReference>
<accession>A0ABP6ZAL1</accession>
<keyword evidence="5" id="KW-1185">Reference proteome</keyword>
<keyword evidence="1" id="KW-0805">Transcription regulation</keyword>
<evidence type="ECO:0000313" key="5">
    <source>
        <dbReference type="Proteomes" id="UP001501074"/>
    </source>
</evidence>
<protein>
    <submittedName>
        <fullName evidence="4">GAF domain-containing protein</fullName>
    </submittedName>
</protein>
<sequence length="244" mass="25842">MTATGEDTAWVRGLIAAESPDPDLSSGSIAWLQCLCRAATRALPVTGAAISVMVAGGTQGLAAASDTRSELVEELQFTLGEGPCLDARSQGRPVLAPDLAGESGGRWPAYTSAAMEHGVEAVFAFPMRIGAVRLGVLDMYRARPGVLPPDALDLAQVFTGVALTGLLDAHEVMGADRLAEEMGQISRYRVEVHHAQGMLQVQLGVGPEAALLRLRAEAYLQGRRLGEVARDVVDRKLTLERDEA</sequence>
<dbReference type="SUPFAM" id="SSF55781">
    <property type="entry name" value="GAF domain-like"/>
    <property type="match status" value="1"/>
</dbReference>
<organism evidence="4 5">
    <name type="scientific">Kineosporia mesophila</name>
    <dbReference type="NCBI Taxonomy" id="566012"/>
    <lineage>
        <taxon>Bacteria</taxon>
        <taxon>Bacillati</taxon>
        <taxon>Actinomycetota</taxon>
        <taxon>Actinomycetes</taxon>
        <taxon>Kineosporiales</taxon>
        <taxon>Kineosporiaceae</taxon>
        <taxon>Kineosporia</taxon>
    </lineage>
</organism>
<comment type="caution">
    <text evidence="4">The sequence shown here is derived from an EMBL/GenBank/DDBJ whole genome shotgun (WGS) entry which is preliminary data.</text>
</comment>
<dbReference type="RefSeq" id="WP_231485258.1">
    <property type="nucleotide sequence ID" value="NZ_BAAAZO010000002.1"/>
</dbReference>
<reference evidence="5" key="1">
    <citation type="journal article" date="2019" name="Int. J. Syst. Evol. Microbiol.">
        <title>The Global Catalogue of Microorganisms (GCM) 10K type strain sequencing project: providing services to taxonomists for standard genome sequencing and annotation.</title>
        <authorList>
            <consortium name="The Broad Institute Genomics Platform"/>
            <consortium name="The Broad Institute Genome Sequencing Center for Infectious Disease"/>
            <person name="Wu L."/>
            <person name="Ma J."/>
        </authorList>
    </citation>
    <scope>NUCLEOTIDE SEQUENCE [LARGE SCALE GENOMIC DNA]</scope>
    <source>
        <strain evidence="5">JCM 16902</strain>
    </source>
</reference>
<dbReference type="InterPro" id="IPR012074">
    <property type="entry name" value="GAF_ANTAR"/>
</dbReference>
<dbReference type="Proteomes" id="UP001501074">
    <property type="component" value="Unassembled WGS sequence"/>
</dbReference>
<dbReference type="PROSITE" id="PS50921">
    <property type="entry name" value="ANTAR"/>
    <property type="match status" value="1"/>
</dbReference>
<keyword evidence="2" id="KW-0804">Transcription</keyword>
<evidence type="ECO:0000313" key="4">
    <source>
        <dbReference type="EMBL" id="GAA3601466.1"/>
    </source>
</evidence>